<gene>
    <name evidence="1" type="ORF">ZOSMA_1250G00010</name>
</gene>
<comment type="caution">
    <text evidence="1">The sequence shown here is derived from an EMBL/GenBank/DDBJ whole genome shotgun (WGS) entry which is preliminary data.</text>
</comment>
<name>A0A0K9Q0E2_ZOSMR</name>
<evidence type="ECO:0000313" key="1">
    <source>
        <dbReference type="EMBL" id="KMZ74614.1"/>
    </source>
</evidence>
<dbReference type="Proteomes" id="UP000036987">
    <property type="component" value="Unassembled WGS sequence"/>
</dbReference>
<organism evidence="1 2">
    <name type="scientific">Zostera marina</name>
    <name type="common">Eelgrass</name>
    <dbReference type="NCBI Taxonomy" id="29655"/>
    <lineage>
        <taxon>Eukaryota</taxon>
        <taxon>Viridiplantae</taxon>
        <taxon>Streptophyta</taxon>
        <taxon>Embryophyta</taxon>
        <taxon>Tracheophyta</taxon>
        <taxon>Spermatophyta</taxon>
        <taxon>Magnoliopsida</taxon>
        <taxon>Liliopsida</taxon>
        <taxon>Zosteraceae</taxon>
        <taxon>Zostera</taxon>
    </lineage>
</organism>
<sequence>MVILHVQEEKIEFQDLYVPVDLIKPSNFIVLEETRNAESRRLYFDLDSLF</sequence>
<proteinExistence type="predicted"/>
<evidence type="ECO:0000313" key="2">
    <source>
        <dbReference type="Proteomes" id="UP000036987"/>
    </source>
</evidence>
<dbReference type="AlphaFoldDB" id="A0A0K9Q0E2"/>
<keyword evidence="2" id="KW-1185">Reference proteome</keyword>
<reference evidence="2" key="1">
    <citation type="journal article" date="2016" name="Nature">
        <title>The genome of the seagrass Zostera marina reveals angiosperm adaptation to the sea.</title>
        <authorList>
            <person name="Olsen J.L."/>
            <person name="Rouze P."/>
            <person name="Verhelst B."/>
            <person name="Lin Y.-C."/>
            <person name="Bayer T."/>
            <person name="Collen J."/>
            <person name="Dattolo E."/>
            <person name="De Paoli E."/>
            <person name="Dittami S."/>
            <person name="Maumus F."/>
            <person name="Michel G."/>
            <person name="Kersting A."/>
            <person name="Lauritano C."/>
            <person name="Lohaus R."/>
            <person name="Toepel M."/>
            <person name="Tonon T."/>
            <person name="Vanneste K."/>
            <person name="Amirebrahimi M."/>
            <person name="Brakel J."/>
            <person name="Bostroem C."/>
            <person name="Chovatia M."/>
            <person name="Grimwood J."/>
            <person name="Jenkins J.W."/>
            <person name="Jueterbock A."/>
            <person name="Mraz A."/>
            <person name="Stam W.T."/>
            <person name="Tice H."/>
            <person name="Bornberg-Bauer E."/>
            <person name="Green P.J."/>
            <person name="Pearson G.A."/>
            <person name="Procaccini G."/>
            <person name="Duarte C.M."/>
            <person name="Schmutz J."/>
            <person name="Reusch T.B.H."/>
            <person name="Van de Peer Y."/>
        </authorList>
    </citation>
    <scope>NUCLEOTIDE SEQUENCE [LARGE SCALE GENOMIC DNA]</scope>
    <source>
        <strain evidence="2">cv. Finnish</strain>
    </source>
</reference>
<accession>A0A0K9Q0E2</accession>
<dbReference type="EMBL" id="LFYR01000266">
    <property type="protein sequence ID" value="KMZ74614.1"/>
    <property type="molecule type" value="Genomic_DNA"/>
</dbReference>
<protein>
    <submittedName>
        <fullName evidence="1">Uncharacterized protein</fullName>
    </submittedName>
</protein>